<dbReference type="Pfam" id="PF00331">
    <property type="entry name" value="Glyco_hydro_10"/>
    <property type="match status" value="1"/>
</dbReference>
<name>A0ABR2USJ6_9PEZI</name>
<dbReference type="SMART" id="SM00633">
    <property type="entry name" value="Glyco_10"/>
    <property type="match status" value="1"/>
</dbReference>
<dbReference type="PROSITE" id="PS51760">
    <property type="entry name" value="GH10_2"/>
    <property type="match status" value="1"/>
</dbReference>
<evidence type="ECO:0000259" key="8">
    <source>
        <dbReference type="PROSITE" id="PS51760"/>
    </source>
</evidence>
<keyword evidence="5 6" id="KW-0624">Polysaccharide degradation</keyword>
<evidence type="ECO:0000256" key="4">
    <source>
        <dbReference type="ARBA" id="ARBA00023295"/>
    </source>
</evidence>
<keyword evidence="2 6" id="KW-0378">Hydrolase</keyword>
<proteinExistence type="inferred from homology"/>
<accession>A0ABR2USJ6</accession>
<evidence type="ECO:0000256" key="1">
    <source>
        <dbReference type="ARBA" id="ARBA00007495"/>
    </source>
</evidence>
<dbReference type="PRINTS" id="PR00134">
    <property type="entry name" value="GLHYDRLASE10"/>
</dbReference>
<evidence type="ECO:0000256" key="7">
    <source>
        <dbReference type="SAM" id="SignalP"/>
    </source>
</evidence>
<evidence type="ECO:0000313" key="9">
    <source>
        <dbReference type="EMBL" id="KAK9417623.1"/>
    </source>
</evidence>
<protein>
    <recommendedName>
        <fullName evidence="6">Beta-xylanase</fullName>
        <ecNumber evidence="6">3.2.1.8</ecNumber>
    </recommendedName>
</protein>
<evidence type="ECO:0000256" key="5">
    <source>
        <dbReference type="ARBA" id="ARBA00023326"/>
    </source>
</evidence>
<dbReference type="InterPro" id="IPR017853">
    <property type="entry name" value="GH"/>
</dbReference>
<comment type="catalytic activity">
    <reaction evidence="6">
        <text>Endohydrolysis of (1-&gt;4)-beta-D-xylosidic linkages in xylans.</text>
        <dbReference type="EC" id="3.2.1.8"/>
    </reaction>
</comment>
<comment type="caution">
    <text evidence="9">The sequence shown here is derived from an EMBL/GenBank/DDBJ whole genome shotgun (WGS) entry which is preliminary data.</text>
</comment>
<feature type="signal peptide" evidence="7">
    <location>
        <begin position="1"/>
        <end position="17"/>
    </location>
</feature>
<dbReference type="EC" id="3.2.1.8" evidence="6"/>
<dbReference type="PANTHER" id="PTHR31490:SF76">
    <property type="entry name" value="ENDO-1,4-BETA-XYLANASE C"/>
    <property type="match status" value="1"/>
</dbReference>
<evidence type="ECO:0000256" key="6">
    <source>
        <dbReference type="RuleBase" id="RU361174"/>
    </source>
</evidence>
<gene>
    <name evidence="9" type="ORF">SUNI508_01380</name>
</gene>
<evidence type="ECO:0000256" key="2">
    <source>
        <dbReference type="ARBA" id="ARBA00022801"/>
    </source>
</evidence>
<keyword evidence="3 6" id="KW-0119">Carbohydrate metabolism</keyword>
<dbReference type="InterPro" id="IPR044846">
    <property type="entry name" value="GH10"/>
</dbReference>
<dbReference type="Proteomes" id="UP001408356">
    <property type="component" value="Unassembled WGS sequence"/>
</dbReference>
<reference evidence="9 10" key="1">
    <citation type="journal article" date="2024" name="J. Plant Pathol.">
        <title>Sequence and assembly of the genome of Seiridium unicorne, isolate CBS 538.82, causal agent of cypress canker disease.</title>
        <authorList>
            <person name="Scali E."/>
            <person name="Rocca G.D."/>
            <person name="Danti R."/>
            <person name="Garbelotto M."/>
            <person name="Barberini S."/>
            <person name="Baroncelli R."/>
            <person name="Emiliani G."/>
        </authorList>
    </citation>
    <scope>NUCLEOTIDE SEQUENCE [LARGE SCALE GENOMIC DNA]</scope>
    <source>
        <strain evidence="9 10">BM-138-508</strain>
    </source>
</reference>
<dbReference type="InterPro" id="IPR001000">
    <property type="entry name" value="GH10_dom"/>
</dbReference>
<feature type="domain" description="GH10" evidence="8">
    <location>
        <begin position="30"/>
        <end position="339"/>
    </location>
</feature>
<evidence type="ECO:0000256" key="3">
    <source>
        <dbReference type="ARBA" id="ARBA00023277"/>
    </source>
</evidence>
<keyword evidence="7" id="KW-0732">Signal</keyword>
<dbReference type="SUPFAM" id="SSF51445">
    <property type="entry name" value="(Trans)glycosidases"/>
    <property type="match status" value="1"/>
</dbReference>
<organism evidence="9 10">
    <name type="scientific">Seiridium unicorne</name>
    <dbReference type="NCBI Taxonomy" id="138068"/>
    <lineage>
        <taxon>Eukaryota</taxon>
        <taxon>Fungi</taxon>
        <taxon>Dikarya</taxon>
        <taxon>Ascomycota</taxon>
        <taxon>Pezizomycotina</taxon>
        <taxon>Sordariomycetes</taxon>
        <taxon>Xylariomycetidae</taxon>
        <taxon>Amphisphaeriales</taxon>
        <taxon>Sporocadaceae</taxon>
        <taxon>Seiridium</taxon>
    </lineage>
</organism>
<keyword evidence="10" id="KW-1185">Reference proteome</keyword>
<dbReference type="PANTHER" id="PTHR31490">
    <property type="entry name" value="GLYCOSYL HYDROLASE"/>
    <property type="match status" value="1"/>
</dbReference>
<comment type="similarity">
    <text evidence="1 6">Belongs to the glycosyl hydrolase 10 (cellulase F) family.</text>
</comment>
<feature type="chain" id="PRO_5047286090" description="Beta-xylanase" evidence="7">
    <location>
        <begin position="18"/>
        <end position="342"/>
    </location>
</feature>
<evidence type="ECO:0000313" key="10">
    <source>
        <dbReference type="Proteomes" id="UP001408356"/>
    </source>
</evidence>
<dbReference type="EMBL" id="JARVKF010000396">
    <property type="protein sequence ID" value="KAK9417623.1"/>
    <property type="molecule type" value="Genomic_DNA"/>
</dbReference>
<dbReference type="Gene3D" id="3.20.20.80">
    <property type="entry name" value="Glycosidases"/>
    <property type="match status" value="1"/>
</dbReference>
<sequence>MKTAILLQLLGALAVSAAPWTQGALKRQADPSLHKLMTAKGKLYFGAATEVAKFSGNTDEAILKADFGQVTPENSMKWDATEPTQGQFSFDAADALVDWAEENNFSIRGHCLVWYNSLPDWVKSITDADTLTSVIQNHISTVVGRYKGKIRTWDVVNEAFLTDGSWRSSVFYNVLGEDFVRIAFEAARAADPDAKLYYNDFNLDDASWPQLSVGVVPHVTKWVAAGIPIDGIGQKLTLFLPSPGSQSHLDAGKVSGVQGALKALAGTGVSEVAITELDIGTADHDDYYVVANACLQVDACVGITTWGVSDGDSWRASETPLLFDTSYQPKDAYYAISDLLKQ</sequence>
<keyword evidence="4 6" id="KW-0326">Glycosidase</keyword>